<feature type="transmembrane region" description="Helical" evidence="1">
    <location>
        <begin position="78"/>
        <end position="98"/>
    </location>
</feature>
<dbReference type="OrthoDB" id="3636931at2"/>
<evidence type="ECO:0000256" key="1">
    <source>
        <dbReference type="SAM" id="Phobius"/>
    </source>
</evidence>
<dbReference type="AlphaFoldDB" id="A0A1I5EPE9"/>
<organism evidence="2 3">
    <name type="scientific">Amycolatopsis rubida</name>
    <dbReference type="NCBI Taxonomy" id="112413"/>
    <lineage>
        <taxon>Bacteria</taxon>
        <taxon>Bacillati</taxon>
        <taxon>Actinomycetota</taxon>
        <taxon>Actinomycetes</taxon>
        <taxon>Pseudonocardiales</taxon>
        <taxon>Pseudonocardiaceae</taxon>
        <taxon>Amycolatopsis</taxon>
    </lineage>
</organism>
<proteinExistence type="predicted"/>
<keyword evidence="1" id="KW-0812">Transmembrane</keyword>
<protein>
    <submittedName>
        <fullName evidence="2">Uncharacterized protein</fullName>
    </submittedName>
</protein>
<evidence type="ECO:0000313" key="3">
    <source>
        <dbReference type="Proteomes" id="UP000199137"/>
    </source>
</evidence>
<dbReference type="STRING" id="112413.SAMN05421854_101735"/>
<reference evidence="2 3" key="1">
    <citation type="submission" date="2016-10" db="EMBL/GenBank/DDBJ databases">
        <authorList>
            <person name="de Groot N.N."/>
        </authorList>
    </citation>
    <scope>NUCLEOTIDE SEQUENCE [LARGE SCALE GENOMIC DNA]</scope>
    <source>
        <strain evidence="2 3">DSM 44637</strain>
    </source>
</reference>
<name>A0A1I5EPE9_9PSEU</name>
<accession>A0A1I5EPE9</accession>
<sequence length="106" mass="11132">MRAFAAACWLLVTAKPRTHPSFQFGLMLIAAAAISGVMLLRGRTGDRFFRSADAKFSTTLRQGSLPNSYPNRPQVSGATMAIVLVAAAAVASGVRAAVLRRAAGEP</sequence>
<dbReference type="EMBL" id="FOWC01000001">
    <property type="protein sequence ID" value="SFO13233.1"/>
    <property type="molecule type" value="Genomic_DNA"/>
</dbReference>
<keyword evidence="1" id="KW-1133">Transmembrane helix</keyword>
<keyword evidence="1" id="KW-0472">Membrane</keyword>
<dbReference type="RefSeq" id="WP_093572187.1">
    <property type="nucleotide sequence ID" value="NZ_FOWC01000001.1"/>
</dbReference>
<evidence type="ECO:0000313" key="2">
    <source>
        <dbReference type="EMBL" id="SFO13233.1"/>
    </source>
</evidence>
<gene>
    <name evidence="2" type="ORF">SAMN05421854_101735</name>
</gene>
<dbReference type="Proteomes" id="UP000199137">
    <property type="component" value="Unassembled WGS sequence"/>
</dbReference>
<feature type="transmembrane region" description="Helical" evidence="1">
    <location>
        <begin position="24"/>
        <end position="40"/>
    </location>
</feature>